<keyword evidence="2" id="KW-1185">Reference proteome</keyword>
<dbReference type="AlphaFoldDB" id="A0A5C2RUF0"/>
<evidence type="ECO:0000313" key="2">
    <source>
        <dbReference type="Proteomes" id="UP000313359"/>
    </source>
</evidence>
<accession>A0A5C2RUF0</accession>
<gene>
    <name evidence="1" type="ORF">L227DRAFT_580418</name>
</gene>
<dbReference type="Proteomes" id="UP000313359">
    <property type="component" value="Unassembled WGS sequence"/>
</dbReference>
<protein>
    <submittedName>
        <fullName evidence="1">Uncharacterized protein</fullName>
    </submittedName>
</protein>
<sequence length="147" mass="16446">MPNPLDKLSGWLKGSNAALFRALGALSLDPKPWLITRTETYDITVMTDRVVNIGYTEENECYSILRYHNGVRVLEQNPDGTVKRSVCEDVYESTYPDGLDGKSAVVFWVTPYGKSNQIGSEYTAYGNEPTSGVDVYDCVAPRGRWPR</sequence>
<dbReference type="EMBL" id="ML122304">
    <property type="protein sequence ID" value="RPD54599.1"/>
    <property type="molecule type" value="Genomic_DNA"/>
</dbReference>
<dbReference type="OrthoDB" id="27483at2759"/>
<reference evidence="1" key="1">
    <citation type="journal article" date="2018" name="Genome Biol. Evol.">
        <title>Genomics and development of Lentinus tigrinus, a white-rot wood-decaying mushroom with dimorphic fruiting bodies.</title>
        <authorList>
            <person name="Wu B."/>
            <person name="Xu Z."/>
            <person name="Knudson A."/>
            <person name="Carlson A."/>
            <person name="Chen N."/>
            <person name="Kovaka S."/>
            <person name="LaButti K."/>
            <person name="Lipzen A."/>
            <person name="Pennachio C."/>
            <person name="Riley R."/>
            <person name="Schakwitz W."/>
            <person name="Umezawa K."/>
            <person name="Ohm R.A."/>
            <person name="Grigoriev I.V."/>
            <person name="Nagy L.G."/>
            <person name="Gibbons J."/>
            <person name="Hibbett D."/>
        </authorList>
    </citation>
    <scope>NUCLEOTIDE SEQUENCE [LARGE SCALE GENOMIC DNA]</scope>
    <source>
        <strain evidence="1">ALCF2SS1-6</strain>
    </source>
</reference>
<proteinExistence type="predicted"/>
<name>A0A5C2RUF0_9APHY</name>
<evidence type="ECO:0000313" key="1">
    <source>
        <dbReference type="EMBL" id="RPD54599.1"/>
    </source>
</evidence>
<organism evidence="1 2">
    <name type="scientific">Lentinus tigrinus ALCF2SS1-6</name>
    <dbReference type="NCBI Taxonomy" id="1328759"/>
    <lineage>
        <taxon>Eukaryota</taxon>
        <taxon>Fungi</taxon>
        <taxon>Dikarya</taxon>
        <taxon>Basidiomycota</taxon>
        <taxon>Agaricomycotina</taxon>
        <taxon>Agaricomycetes</taxon>
        <taxon>Polyporales</taxon>
        <taxon>Polyporaceae</taxon>
        <taxon>Lentinus</taxon>
    </lineage>
</organism>